<comment type="similarity">
    <text evidence="1">Belongs to the 4-hydroxybenzoyl-CoA thioesterase family.</text>
</comment>
<evidence type="ECO:0000256" key="1">
    <source>
        <dbReference type="ARBA" id="ARBA00005953"/>
    </source>
</evidence>
<evidence type="ECO:0008006" key="6">
    <source>
        <dbReference type="Google" id="ProtNLM"/>
    </source>
</evidence>
<comment type="caution">
    <text evidence="4">The sequence shown here is derived from an EMBL/GenBank/DDBJ whole genome shotgun (WGS) entry which is preliminary data.</text>
</comment>
<dbReference type="PANTHER" id="PTHR31793:SF27">
    <property type="entry name" value="NOVEL THIOESTERASE SUPERFAMILY DOMAIN AND SAPOSIN A-TYPE DOMAIN CONTAINING PROTEIN (0610012H03RIK)"/>
    <property type="match status" value="1"/>
</dbReference>
<accession>A0A4Q2JR05</accession>
<dbReference type="AlphaFoldDB" id="A0A4Q2JR05"/>
<dbReference type="Proteomes" id="UP000292935">
    <property type="component" value="Unassembled WGS sequence"/>
</dbReference>
<name>A0A4Q2JR05_9MICO</name>
<protein>
    <recommendedName>
        <fullName evidence="6">Acyl-CoA thioesterase</fullName>
    </recommendedName>
</protein>
<dbReference type="SUPFAM" id="SSF54637">
    <property type="entry name" value="Thioesterase/thiol ester dehydrase-isomerase"/>
    <property type="match status" value="1"/>
</dbReference>
<feature type="region of interest" description="Disordered" evidence="3">
    <location>
        <begin position="1"/>
        <end position="21"/>
    </location>
</feature>
<dbReference type="Gene3D" id="3.10.129.10">
    <property type="entry name" value="Hotdog Thioesterase"/>
    <property type="match status" value="1"/>
</dbReference>
<proteinExistence type="inferred from homology"/>
<dbReference type="Pfam" id="PF13279">
    <property type="entry name" value="4HBT_2"/>
    <property type="match status" value="1"/>
</dbReference>
<dbReference type="CDD" id="cd00586">
    <property type="entry name" value="4HBT"/>
    <property type="match status" value="1"/>
</dbReference>
<dbReference type="EMBL" id="SDPO01000002">
    <property type="protein sequence ID" value="RXZ48690.1"/>
    <property type="molecule type" value="Genomic_DNA"/>
</dbReference>
<dbReference type="PANTHER" id="PTHR31793">
    <property type="entry name" value="4-HYDROXYBENZOYL-COA THIOESTERASE FAMILY MEMBER"/>
    <property type="match status" value="1"/>
</dbReference>
<evidence type="ECO:0000256" key="2">
    <source>
        <dbReference type="ARBA" id="ARBA00022801"/>
    </source>
</evidence>
<evidence type="ECO:0000256" key="3">
    <source>
        <dbReference type="SAM" id="MobiDB-lite"/>
    </source>
</evidence>
<keyword evidence="5" id="KW-1185">Reference proteome</keyword>
<keyword evidence="2" id="KW-0378">Hydrolase</keyword>
<reference evidence="4 5" key="1">
    <citation type="submission" date="2019-01" db="EMBL/GenBank/DDBJ databases">
        <authorList>
            <person name="Li J."/>
        </authorList>
    </citation>
    <scope>NUCLEOTIDE SEQUENCE [LARGE SCALE GENOMIC DNA]</scope>
    <source>
        <strain evidence="4 5">CCUG 35506</strain>
    </source>
</reference>
<sequence length="158" mass="17961">MHRRSLCRDVPARTEEGPMSPTPIVYETVHRIAFSELDPFQHVSTGNYARYFTDHRMEGLGRYAGWDLPTLGSLGFMTWVRRMEIDFIRPLTADQEVSIISFVREFRGPDAMIECTMTDAAGTTVSTCLMVVAHVDGRTRRATDWPAELQALFFEPDG</sequence>
<dbReference type="InterPro" id="IPR029069">
    <property type="entry name" value="HotDog_dom_sf"/>
</dbReference>
<feature type="compositionally biased region" description="Basic and acidic residues" evidence="3">
    <location>
        <begin position="1"/>
        <end position="16"/>
    </location>
</feature>
<evidence type="ECO:0000313" key="4">
    <source>
        <dbReference type="EMBL" id="RXZ48690.1"/>
    </source>
</evidence>
<organism evidence="4 5">
    <name type="scientific">Agromyces fucosus</name>
    <dbReference type="NCBI Taxonomy" id="41985"/>
    <lineage>
        <taxon>Bacteria</taxon>
        <taxon>Bacillati</taxon>
        <taxon>Actinomycetota</taxon>
        <taxon>Actinomycetes</taxon>
        <taxon>Micrococcales</taxon>
        <taxon>Microbacteriaceae</taxon>
        <taxon>Agromyces</taxon>
    </lineage>
</organism>
<dbReference type="GO" id="GO:0047617">
    <property type="term" value="F:fatty acyl-CoA hydrolase activity"/>
    <property type="evidence" value="ECO:0007669"/>
    <property type="project" value="TreeGrafter"/>
</dbReference>
<evidence type="ECO:0000313" key="5">
    <source>
        <dbReference type="Proteomes" id="UP000292935"/>
    </source>
</evidence>
<gene>
    <name evidence="4" type="ORF">ESP57_06750</name>
</gene>
<dbReference type="OrthoDB" id="9799036at2"/>
<dbReference type="InterPro" id="IPR050563">
    <property type="entry name" value="4-hydroxybenzoyl-CoA_TE"/>
</dbReference>